<keyword evidence="1" id="KW-0560">Oxidoreductase</keyword>
<feature type="region of interest" description="Disordered" evidence="2">
    <location>
        <begin position="1"/>
        <end position="20"/>
    </location>
</feature>
<dbReference type="GO" id="GO:0004497">
    <property type="term" value="F:monooxygenase activity"/>
    <property type="evidence" value="ECO:0007669"/>
    <property type="project" value="TreeGrafter"/>
</dbReference>
<protein>
    <recommendedName>
        <fullName evidence="5">FAD/NAD(P)-binding domain-containing protein</fullName>
    </recommendedName>
</protein>
<dbReference type="Proteomes" id="UP000664521">
    <property type="component" value="Unassembled WGS sequence"/>
</dbReference>
<dbReference type="AlphaFoldDB" id="A0A8H3G4U0"/>
<dbReference type="Gene3D" id="3.50.50.60">
    <property type="entry name" value="FAD/NAD(P)-binding domain"/>
    <property type="match status" value="1"/>
</dbReference>
<evidence type="ECO:0000256" key="2">
    <source>
        <dbReference type="SAM" id="MobiDB-lite"/>
    </source>
</evidence>
<evidence type="ECO:0000313" key="3">
    <source>
        <dbReference type="EMBL" id="CAF9938231.1"/>
    </source>
</evidence>
<dbReference type="PANTHER" id="PTHR43539">
    <property type="entry name" value="FLAVIN-BINDING MONOOXYGENASE-LIKE PROTEIN (AFU_ORTHOLOGUE AFUA_4G09220)"/>
    <property type="match status" value="1"/>
</dbReference>
<evidence type="ECO:0000313" key="4">
    <source>
        <dbReference type="Proteomes" id="UP000664521"/>
    </source>
</evidence>
<dbReference type="PRINTS" id="PR00411">
    <property type="entry name" value="PNDRDTASEI"/>
</dbReference>
<name>A0A8H3G4U0_9LECA</name>
<dbReference type="InterPro" id="IPR036188">
    <property type="entry name" value="FAD/NAD-bd_sf"/>
</dbReference>
<proteinExistence type="predicted"/>
<dbReference type="EMBL" id="CAJPDS010000110">
    <property type="protein sequence ID" value="CAF9938231.1"/>
    <property type="molecule type" value="Genomic_DNA"/>
</dbReference>
<reference evidence="3" key="1">
    <citation type="submission" date="2021-03" db="EMBL/GenBank/DDBJ databases">
        <authorList>
            <person name="Tagirdzhanova G."/>
        </authorList>
    </citation>
    <scope>NUCLEOTIDE SEQUENCE</scope>
</reference>
<dbReference type="GO" id="GO:0050660">
    <property type="term" value="F:flavin adenine dinucleotide binding"/>
    <property type="evidence" value="ECO:0007669"/>
    <property type="project" value="TreeGrafter"/>
</dbReference>
<accession>A0A8H3G4U0</accession>
<dbReference type="SUPFAM" id="SSF51905">
    <property type="entry name" value="FAD/NAD(P)-binding domain"/>
    <property type="match status" value="1"/>
</dbReference>
<evidence type="ECO:0008006" key="5">
    <source>
        <dbReference type="Google" id="ProtNLM"/>
    </source>
</evidence>
<dbReference type="Pfam" id="PF13738">
    <property type="entry name" value="Pyr_redox_3"/>
    <property type="match status" value="1"/>
</dbReference>
<sequence>MSAVNGLQGQVKAPASNTKLPGSHSLPTVALPTCNLKELADPEKVALEWIESFNKLLNSGLESFNLSDAFHESAHWRDLLCLSWDFHTLQGCDKITGFAKDFIAKSRTVKFTLDQSAAYKKPTLIPMDFDGTVKCLQAWLDVETDFGRGRGIVKLVPDHSEWKAFTLFTTLEELKGHEEFIKERRPAGVKDGQDHGGANWKDKRVAEQNFEDGREPVVLILGAGQGGLTLAARLKQLGVSTLIIDRNDRVGDNWRNRYHQLVLHDSVWYDHMPYLSFPPNWPMFTPKDKLAEWFEYYAMAMELNIWTNTTLSKSTWSDKDGKWTVNLERGDQKRTFHPRHIVLATGHSGEPSLPDIKGIQDFQGDLSHSSAFDGPKPNSKGKKAVVVGSCNSGHDIARDYYEHGYDVTMVQRSSTLVLNCQTIIDVTMKGLYSEDGPPTEDADLLAYSLPNPIAKTIHAQSTREMLRRDAPLLNKLTEAGFKLDSGPDEAGLWIKYLSRGGGYYIGTSSLLANQAINLARGSVSHLTPHHIHLSGTSLPADEIVFATGYLNMRDSARKIFGDELADRVGDVWGFDEEGEVRVCTTG</sequence>
<organism evidence="3 4">
    <name type="scientific">Heterodermia speciosa</name>
    <dbReference type="NCBI Taxonomy" id="116794"/>
    <lineage>
        <taxon>Eukaryota</taxon>
        <taxon>Fungi</taxon>
        <taxon>Dikarya</taxon>
        <taxon>Ascomycota</taxon>
        <taxon>Pezizomycotina</taxon>
        <taxon>Lecanoromycetes</taxon>
        <taxon>OSLEUM clade</taxon>
        <taxon>Lecanoromycetidae</taxon>
        <taxon>Caliciales</taxon>
        <taxon>Physciaceae</taxon>
        <taxon>Heterodermia</taxon>
    </lineage>
</organism>
<keyword evidence="4" id="KW-1185">Reference proteome</keyword>
<dbReference type="OrthoDB" id="74360at2759"/>
<comment type="caution">
    <text evidence="3">The sequence shown here is derived from an EMBL/GenBank/DDBJ whole genome shotgun (WGS) entry which is preliminary data.</text>
</comment>
<gene>
    <name evidence="3" type="ORF">HETSPECPRED_000998</name>
</gene>
<evidence type="ECO:0000256" key="1">
    <source>
        <dbReference type="ARBA" id="ARBA00023002"/>
    </source>
</evidence>
<dbReference type="PANTHER" id="PTHR43539:SF68">
    <property type="entry name" value="FLAVIN-BINDING MONOOXYGENASE-LIKE PROTEIN (AFU_ORTHOLOGUE AFUA_4G09220)"/>
    <property type="match status" value="1"/>
</dbReference>
<dbReference type="InterPro" id="IPR050982">
    <property type="entry name" value="Auxin_biosynth/cation_transpt"/>
</dbReference>